<evidence type="ECO:0000256" key="3">
    <source>
        <dbReference type="ARBA" id="ARBA00023163"/>
    </source>
</evidence>
<proteinExistence type="predicted"/>
<dbReference type="InterPro" id="IPR008920">
    <property type="entry name" value="TF_FadR/GntR_C"/>
</dbReference>
<keyword evidence="1" id="KW-0805">Transcription regulation</keyword>
<dbReference type="InterPro" id="IPR011711">
    <property type="entry name" value="GntR_C"/>
</dbReference>
<evidence type="ECO:0000256" key="1">
    <source>
        <dbReference type="ARBA" id="ARBA00023015"/>
    </source>
</evidence>
<dbReference type="InterPro" id="IPR000524">
    <property type="entry name" value="Tscrpt_reg_HTH_GntR"/>
</dbReference>
<protein>
    <submittedName>
        <fullName evidence="5">GntR family transcriptional regulator</fullName>
    </submittedName>
</protein>
<dbReference type="SMART" id="SM00895">
    <property type="entry name" value="FCD"/>
    <property type="match status" value="1"/>
</dbReference>
<dbReference type="InterPro" id="IPR036390">
    <property type="entry name" value="WH_DNA-bd_sf"/>
</dbReference>
<dbReference type="SUPFAM" id="SSF48008">
    <property type="entry name" value="GntR ligand-binding domain-like"/>
    <property type="match status" value="1"/>
</dbReference>
<keyword evidence="2" id="KW-0238">DNA-binding</keyword>
<accession>A0ABQ1KWX9</accession>
<name>A0ABQ1KWX9_9RHOB</name>
<evidence type="ECO:0000313" key="5">
    <source>
        <dbReference type="EMBL" id="GGC10419.1"/>
    </source>
</evidence>
<dbReference type="PANTHER" id="PTHR43537:SF5">
    <property type="entry name" value="UXU OPERON TRANSCRIPTIONAL REGULATOR"/>
    <property type="match status" value="1"/>
</dbReference>
<dbReference type="EMBL" id="BMFC01000007">
    <property type="protein sequence ID" value="GGC10419.1"/>
    <property type="molecule type" value="Genomic_DNA"/>
</dbReference>
<dbReference type="CDD" id="cd07377">
    <property type="entry name" value="WHTH_GntR"/>
    <property type="match status" value="1"/>
</dbReference>
<dbReference type="Proteomes" id="UP000645462">
    <property type="component" value="Unassembled WGS sequence"/>
</dbReference>
<gene>
    <name evidence="5" type="ORF">GCM10011363_28900</name>
</gene>
<dbReference type="PRINTS" id="PR00035">
    <property type="entry name" value="HTHGNTR"/>
</dbReference>
<dbReference type="SMART" id="SM00345">
    <property type="entry name" value="HTH_GNTR"/>
    <property type="match status" value="1"/>
</dbReference>
<feature type="domain" description="HTH gntR-type" evidence="4">
    <location>
        <begin position="7"/>
        <end position="75"/>
    </location>
</feature>
<dbReference type="Pfam" id="PF00392">
    <property type="entry name" value="GntR"/>
    <property type="match status" value="1"/>
</dbReference>
<sequence length="227" mass="24770">MDGALHEVSDAAALSQIRAYIQDRGFAAGDRLPPERQLGPELGLRRSSLRKALELLVAEGVLWRHVGKGTFLAVDQDHIDQDSMSALARKISPADAMRARAAFEPSIAREAALYASAEAIAHLELVAARTRRAATWREYEMLDAEFHRAVAEAAASPTLLTLFDQLNTLRGMVSWGKTKRVGQKPQDTHPSFAEHDAIVAAIAARALEGAEDAMRRHLVSVGARMET</sequence>
<evidence type="ECO:0000259" key="4">
    <source>
        <dbReference type="PROSITE" id="PS50949"/>
    </source>
</evidence>
<comment type="caution">
    <text evidence="5">The sequence shown here is derived from an EMBL/GenBank/DDBJ whole genome shotgun (WGS) entry which is preliminary data.</text>
</comment>
<evidence type="ECO:0000256" key="2">
    <source>
        <dbReference type="ARBA" id="ARBA00023125"/>
    </source>
</evidence>
<dbReference type="Gene3D" id="1.10.10.10">
    <property type="entry name" value="Winged helix-like DNA-binding domain superfamily/Winged helix DNA-binding domain"/>
    <property type="match status" value="1"/>
</dbReference>
<keyword evidence="3" id="KW-0804">Transcription</keyword>
<organism evidence="5 6">
    <name type="scientific">Marivita lacus</name>
    <dbReference type="NCBI Taxonomy" id="1323742"/>
    <lineage>
        <taxon>Bacteria</taxon>
        <taxon>Pseudomonadati</taxon>
        <taxon>Pseudomonadota</taxon>
        <taxon>Alphaproteobacteria</taxon>
        <taxon>Rhodobacterales</taxon>
        <taxon>Roseobacteraceae</taxon>
        <taxon>Marivita</taxon>
    </lineage>
</organism>
<dbReference type="SUPFAM" id="SSF46785">
    <property type="entry name" value="Winged helix' DNA-binding domain"/>
    <property type="match status" value="1"/>
</dbReference>
<dbReference type="PROSITE" id="PS50949">
    <property type="entry name" value="HTH_GNTR"/>
    <property type="match status" value="1"/>
</dbReference>
<dbReference type="InterPro" id="IPR036388">
    <property type="entry name" value="WH-like_DNA-bd_sf"/>
</dbReference>
<reference evidence="6" key="1">
    <citation type="journal article" date="2019" name="Int. J. Syst. Evol. Microbiol.">
        <title>The Global Catalogue of Microorganisms (GCM) 10K type strain sequencing project: providing services to taxonomists for standard genome sequencing and annotation.</title>
        <authorList>
            <consortium name="The Broad Institute Genomics Platform"/>
            <consortium name="The Broad Institute Genome Sequencing Center for Infectious Disease"/>
            <person name="Wu L."/>
            <person name="Ma J."/>
        </authorList>
    </citation>
    <scope>NUCLEOTIDE SEQUENCE [LARGE SCALE GENOMIC DNA]</scope>
    <source>
        <strain evidence="6">CGMCC 1.12478</strain>
    </source>
</reference>
<dbReference type="RefSeq" id="WP_229747819.1">
    <property type="nucleotide sequence ID" value="NZ_BMFC01000007.1"/>
</dbReference>
<dbReference type="Pfam" id="PF07729">
    <property type="entry name" value="FCD"/>
    <property type="match status" value="1"/>
</dbReference>
<keyword evidence="6" id="KW-1185">Reference proteome</keyword>
<evidence type="ECO:0000313" key="6">
    <source>
        <dbReference type="Proteomes" id="UP000645462"/>
    </source>
</evidence>
<dbReference type="Gene3D" id="1.20.120.530">
    <property type="entry name" value="GntR ligand-binding domain-like"/>
    <property type="match status" value="1"/>
</dbReference>
<dbReference type="PANTHER" id="PTHR43537">
    <property type="entry name" value="TRANSCRIPTIONAL REGULATOR, GNTR FAMILY"/>
    <property type="match status" value="1"/>
</dbReference>